<evidence type="ECO:0000256" key="1">
    <source>
        <dbReference type="ARBA" id="ARBA00022527"/>
    </source>
</evidence>
<keyword evidence="7" id="KW-0732">Signal</keyword>
<evidence type="ECO:0000259" key="8">
    <source>
        <dbReference type="PROSITE" id="PS50011"/>
    </source>
</evidence>
<feature type="compositionally biased region" description="Low complexity" evidence="6">
    <location>
        <begin position="217"/>
        <end position="229"/>
    </location>
</feature>
<keyword evidence="2" id="KW-0808">Transferase</keyword>
<feature type="region of interest" description="Disordered" evidence="6">
    <location>
        <begin position="269"/>
        <end position="300"/>
    </location>
</feature>
<evidence type="ECO:0000256" key="2">
    <source>
        <dbReference type="ARBA" id="ARBA00022679"/>
    </source>
</evidence>
<keyword evidence="5" id="KW-0067">ATP-binding</keyword>
<evidence type="ECO:0000313" key="10">
    <source>
        <dbReference type="Proteomes" id="UP001189429"/>
    </source>
</evidence>
<evidence type="ECO:0000256" key="6">
    <source>
        <dbReference type="SAM" id="MobiDB-lite"/>
    </source>
</evidence>
<feature type="compositionally biased region" description="Basic and acidic residues" evidence="6">
    <location>
        <begin position="290"/>
        <end position="300"/>
    </location>
</feature>
<feature type="chain" id="PRO_5046651365" description="Protein kinase domain-containing protein" evidence="7">
    <location>
        <begin position="20"/>
        <end position="300"/>
    </location>
</feature>
<dbReference type="InterPro" id="IPR011009">
    <property type="entry name" value="Kinase-like_dom_sf"/>
</dbReference>
<dbReference type="InterPro" id="IPR000719">
    <property type="entry name" value="Prot_kinase_dom"/>
</dbReference>
<evidence type="ECO:0000256" key="7">
    <source>
        <dbReference type="SAM" id="SignalP"/>
    </source>
</evidence>
<evidence type="ECO:0000313" key="9">
    <source>
        <dbReference type="EMBL" id="CAK0837604.1"/>
    </source>
</evidence>
<dbReference type="InterPro" id="IPR030616">
    <property type="entry name" value="Aur-like"/>
</dbReference>
<dbReference type="PROSITE" id="PS50011">
    <property type="entry name" value="PROTEIN_KINASE_DOM"/>
    <property type="match status" value="1"/>
</dbReference>
<gene>
    <name evidence="9" type="ORF">PCOR1329_LOCUS33749</name>
</gene>
<organism evidence="9 10">
    <name type="scientific">Prorocentrum cordatum</name>
    <dbReference type="NCBI Taxonomy" id="2364126"/>
    <lineage>
        <taxon>Eukaryota</taxon>
        <taxon>Sar</taxon>
        <taxon>Alveolata</taxon>
        <taxon>Dinophyceae</taxon>
        <taxon>Prorocentrales</taxon>
        <taxon>Prorocentraceae</taxon>
        <taxon>Prorocentrum</taxon>
    </lineage>
</organism>
<feature type="region of interest" description="Disordered" evidence="6">
    <location>
        <begin position="193"/>
        <end position="251"/>
    </location>
</feature>
<comment type="caution">
    <text evidence="9">The sequence shown here is derived from an EMBL/GenBank/DDBJ whole genome shotgun (WGS) entry which is preliminary data.</text>
</comment>
<dbReference type="Pfam" id="PF00069">
    <property type="entry name" value="Pkinase"/>
    <property type="match status" value="1"/>
</dbReference>
<feature type="non-terminal residue" evidence="9">
    <location>
        <position position="1"/>
    </location>
</feature>
<sequence>ADLWSLGALLYMMLEGCYPFDSSQAVREVRFADARRPSQAARDLISGLMRRGPHERLPLESCLRHPWVILPGGALSRAVDLCEDCERRRRREREMRAPLPSDPRDVRQLRIDLQQLTVKFRRPVTLCRREVVMSLSGPAMPEDDEAWEQVALTLARHFPGAGLGEVGGAAPAPLRSAAVRGGLSPVAEAASEELPGATDFLPPGGPGLSRSRRTTRGWGPAPGAAADAPLQGEGSSVKEPTTHHGPLGCSRGQAVVKRSVLSSHRRWAYSRIAPPRCGGNASPSVSGPGARREQLTTRHP</sequence>
<dbReference type="SUPFAM" id="SSF56112">
    <property type="entry name" value="Protein kinase-like (PK-like)"/>
    <property type="match status" value="1"/>
</dbReference>
<keyword evidence="4" id="KW-0418">Kinase</keyword>
<evidence type="ECO:0000256" key="4">
    <source>
        <dbReference type="ARBA" id="ARBA00022777"/>
    </source>
</evidence>
<dbReference type="EMBL" id="CAUYUJ010014166">
    <property type="protein sequence ID" value="CAK0837604.1"/>
    <property type="molecule type" value="Genomic_DNA"/>
</dbReference>
<feature type="signal peptide" evidence="7">
    <location>
        <begin position="1"/>
        <end position="19"/>
    </location>
</feature>
<evidence type="ECO:0000256" key="3">
    <source>
        <dbReference type="ARBA" id="ARBA00022741"/>
    </source>
</evidence>
<proteinExistence type="predicted"/>
<keyword evidence="3" id="KW-0547">Nucleotide-binding</keyword>
<dbReference type="Gene3D" id="1.10.510.10">
    <property type="entry name" value="Transferase(Phosphotransferase) domain 1"/>
    <property type="match status" value="1"/>
</dbReference>
<dbReference type="Proteomes" id="UP001189429">
    <property type="component" value="Unassembled WGS sequence"/>
</dbReference>
<name>A0ABN9SZ61_9DINO</name>
<dbReference type="PANTHER" id="PTHR24350">
    <property type="entry name" value="SERINE/THREONINE-PROTEIN KINASE IAL-RELATED"/>
    <property type="match status" value="1"/>
</dbReference>
<keyword evidence="1" id="KW-0723">Serine/threonine-protein kinase</keyword>
<feature type="domain" description="Protein kinase" evidence="8">
    <location>
        <begin position="1"/>
        <end position="68"/>
    </location>
</feature>
<protein>
    <recommendedName>
        <fullName evidence="8">Protein kinase domain-containing protein</fullName>
    </recommendedName>
</protein>
<evidence type="ECO:0000256" key="5">
    <source>
        <dbReference type="ARBA" id="ARBA00022840"/>
    </source>
</evidence>
<accession>A0ABN9SZ61</accession>
<reference evidence="9" key="1">
    <citation type="submission" date="2023-10" db="EMBL/GenBank/DDBJ databases">
        <authorList>
            <person name="Chen Y."/>
            <person name="Shah S."/>
            <person name="Dougan E. K."/>
            <person name="Thang M."/>
            <person name="Chan C."/>
        </authorList>
    </citation>
    <scope>NUCLEOTIDE SEQUENCE [LARGE SCALE GENOMIC DNA]</scope>
</reference>
<keyword evidence="10" id="KW-1185">Reference proteome</keyword>